<dbReference type="NCBIfam" id="NF000986">
    <property type="entry name" value="PRK00103.1-4"/>
    <property type="match status" value="1"/>
</dbReference>
<dbReference type="PANTHER" id="PTHR33603:SF1">
    <property type="entry name" value="RIBOSOMAL RNA LARGE SUBUNIT METHYLTRANSFERASE H"/>
    <property type="match status" value="1"/>
</dbReference>
<dbReference type="GO" id="GO:0070038">
    <property type="term" value="F:rRNA (pseudouridine-N3-)-methyltransferase activity"/>
    <property type="evidence" value="ECO:0007669"/>
    <property type="project" value="UniProtKB-UniRule"/>
</dbReference>
<sequence>MRIHLLAIGTKMPGWVNTGTDEYAGRMPPQCQLLIREIVAEKRNKNSDLNRIRQSEGEKLLAAIPDGNLVITLDVKGKPWSTEQLAQQLNSWMMSGRDVSLLVGGPEGLSPACLQRAEQSWSLSPLTFPHPLVRIVVAEQLFRAWSILSNHPYHRGD</sequence>
<dbReference type="Proteomes" id="UP000199397">
    <property type="component" value="Unassembled WGS sequence"/>
</dbReference>
<name>A0A1H4AF07_9GAMM</name>
<keyword evidence="1 5" id="KW-0489">Methyltransferase</keyword>
<organism evidence="6 7">
    <name type="scientific">Thiothrix caldifontis</name>
    <dbReference type="NCBI Taxonomy" id="525918"/>
    <lineage>
        <taxon>Bacteria</taxon>
        <taxon>Pseudomonadati</taxon>
        <taxon>Pseudomonadota</taxon>
        <taxon>Gammaproteobacteria</taxon>
        <taxon>Thiotrichales</taxon>
        <taxon>Thiotrichaceae</taxon>
        <taxon>Thiothrix</taxon>
    </lineage>
</organism>
<dbReference type="HAMAP" id="MF_00658">
    <property type="entry name" value="23SrRNA_methyltr_H"/>
    <property type="match status" value="1"/>
</dbReference>
<dbReference type="EC" id="2.1.1.177" evidence="5"/>
<dbReference type="NCBIfam" id="TIGR00246">
    <property type="entry name" value="tRNA_RlmH_YbeA"/>
    <property type="match status" value="1"/>
</dbReference>
<comment type="function">
    <text evidence="5">Specifically methylates the pseudouridine at position 1915 (m3Psi1915) in 23S rRNA.</text>
</comment>
<dbReference type="EMBL" id="FNQP01000006">
    <property type="protein sequence ID" value="SEA34104.1"/>
    <property type="molecule type" value="Genomic_DNA"/>
</dbReference>
<dbReference type="InterPro" id="IPR029028">
    <property type="entry name" value="Alpha/beta_knot_MTases"/>
</dbReference>
<keyword evidence="3 5" id="KW-0949">S-adenosyl-L-methionine</keyword>
<keyword evidence="2 5" id="KW-0808">Transferase</keyword>
<comment type="catalytic activity">
    <reaction evidence="5">
        <text>pseudouridine(1915) in 23S rRNA + S-adenosyl-L-methionine = N(3)-methylpseudouridine(1915) in 23S rRNA + S-adenosyl-L-homocysteine + H(+)</text>
        <dbReference type="Rhea" id="RHEA:42752"/>
        <dbReference type="Rhea" id="RHEA-COMP:10221"/>
        <dbReference type="Rhea" id="RHEA-COMP:10222"/>
        <dbReference type="ChEBI" id="CHEBI:15378"/>
        <dbReference type="ChEBI" id="CHEBI:57856"/>
        <dbReference type="ChEBI" id="CHEBI:59789"/>
        <dbReference type="ChEBI" id="CHEBI:65314"/>
        <dbReference type="ChEBI" id="CHEBI:74486"/>
        <dbReference type="EC" id="2.1.1.177"/>
    </reaction>
</comment>
<dbReference type="CDD" id="cd18081">
    <property type="entry name" value="RlmH-like"/>
    <property type="match status" value="1"/>
</dbReference>
<keyword evidence="5" id="KW-0963">Cytoplasm</keyword>
<evidence type="ECO:0000256" key="1">
    <source>
        <dbReference type="ARBA" id="ARBA00022603"/>
    </source>
</evidence>
<feature type="binding site" evidence="5">
    <location>
        <begin position="123"/>
        <end position="128"/>
    </location>
    <ligand>
        <name>S-adenosyl-L-methionine</name>
        <dbReference type="ChEBI" id="CHEBI:59789"/>
    </ligand>
</feature>
<evidence type="ECO:0000256" key="2">
    <source>
        <dbReference type="ARBA" id="ARBA00022679"/>
    </source>
</evidence>
<evidence type="ECO:0000313" key="6">
    <source>
        <dbReference type="EMBL" id="SEA34104.1"/>
    </source>
</evidence>
<proteinExistence type="inferred from homology"/>
<dbReference type="GO" id="GO:0005737">
    <property type="term" value="C:cytoplasm"/>
    <property type="evidence" value="ECO:0007669"/>
    <property type="project" value="UniProtKB-SubCell"/>
</dbReference>
<evidence type="ECO:0000313" key="7">
    <source>
        <dbReference type="Proteomes" id="UP000199397"/>
    </source>
</evidence>
<evidence type="ECO:0000256" key="3">
    <source>
        <dbReference type="ARBA" id="ARBA00022691"/>
    </source>
</evidence>
<dbReference type="RefSeq" id="WP_093066806.1">
    <property type="nucleotide sequence ID" value="NZ_FNQP01000006.1"/>
</dbReference>
<dbReference type="InterPro" id="IPR029026">
    <property type="entry name" value="tRNA_m1G_MTases_N"/>
</dbReference>
<gene>
    <name evidence="5" type="primary">rlmH</name>
    <name evidence="6" type="ORF">SAMN05660964_01419</name>
</gene>
<dbReference type="Gene3D" id="3.40.1280.10">
    <property type="match status" value="1"/>
</dbReference>
<comment type="similarity">
    <text evidence="4 5">Belongs to the RNA methyltransferase RlmH family.</text>
</comment>
<dbReference type="PIRSF" id="PIRSF004505">
    <property type="entry name" value="MT_bac"/>
    <property type="match status" value="1"/>
</dbReference>
<dbReference type="Pfam" id="PF02590">
    <property type="entry name" value="SPOUT_MTase"/>
    <property type="match status" value="1"/>
</dbReference>
<evidence type="ECO:0000256" key="5">
    <source>
        <dbReference type="HAMAP-Rule" id="MF_00658"/>
    </source>
</evidence>
<dbReference type="InterPro" id="IPR003742">
    <property type="entry name" value="RlmH-like"/>
</dbReference>
<feature type="binding site" evidence="5">
    <location>
        <position position="104"/>
    </location>
    <ligand>
        <name>S-adenosyl-L-methionine</name>
        <dbReference type="ChEBI" id="CHEBI:59789"/>
    </ligand>
</feature>
<keyword evidence="5" id="KW-0698">rRNA processing</keyword>
<protein>
    <recommendedName>
        <fullName evidence="5">Ribosomal RNA large subunit methyltransferase H</fullName>
        <ecNumber evidence="5">2.1.1.177</ecNumber>
    </recommendedName>
    <alternativeName>
        <fullName evidence="5">23S rRNA (pseudouridine1915-N3)-methyltransferase</fullName>
    </alternativeName>
    <alternativeName>
        <fullName evidence="5">23S rRNA m3Psi1915 methyltransferase</fullName>
    </alternativeName>
    <alternativeName>
        <fullName evidence="5">rRNA (pseudouridine-N3-)-methyltransferase RlmH</fullName>
    </alternativeName>
</protein>
<evidence type="ECO:0000256" key="4">
    <source>
        <dbReference type="ARBA" id="ARBA00038303"/>
    </source>
</evidence>
<dbReference type="AlphaFoldDB" id="A0A1H4AF07"/>
<dbReference type="SUPFAM" id="SSF75217">
    <property type="entry name" value="alpha/beta knot"/>
    <property type="match status" value="1"/>
</dbReference>
<comment type="subunit">
    <text evidence="5">Homodimer.</text>
</comment>
<reference evidence="6 7" key="1">
    <citation type="submission" date="2016-10" db="EMBL/GenBank/DDBJ databases">
        <authorList>
            <person name="de Groot N.N."/>
        </authorList>
    </citation>
    <scope>NUCLEOTIDE SEQUENCE [LARGE SCALE GENOMIC DNA]</scope>
    <source>
        <strain evidence="6 7">DSM 21228</strain>
    </source>
</reference>
<dbReference type="STRING" id="525918.SAMN05660964_01419"/>
<accession>A0A1H4AF07</accession>
<keyword evidence="7" id="KW-1185">Reference proteome</keyword>
<dbReference type="PANTHER" id="PTHR33603">
    <property type="entry name" value="METHYLTRANSFERASE"/>
    <property type="match status" value="1"/>
</dbReference>
<feature type="binding site" evidence="5">
    <location>
        <position position="73"/>
    </location>
    <ligand>
        <name>S-adenosyl-L-methionine</name>
        <dbReference type="ChEBI" id="CHEBI:59789"/>
    </ligand>
</feature>
<dbReference type="OrthoDB" id="9806643at2"/>
<comment type="subcellular location">
    <subcellularLocation>
        <location evidence="5">Cytoplasm</location>
    </subcellularLocation>
</comment>